<keyword evidence="2" id="KW-1185">Reference proteome</keyword>
<protein>
    <submittedName>
        <fullName evidence="1">Uncharacterized protein</fullName>
    </submittedName>
</protein>
<proteinExistence type="predicted"/>
<evidence type="ECO:0000313" key="1">
    <source>
        <dbReference type="EMBL" id="KAL1410727.1"/>
    </source>
</evidence>
<sequence length="131" mass="14563">MSSTDGEPDTGFLDIRGLLSDDPGFSQTVKLLGNVPMCSEECFNRTDLLFVHRPRILVILRSFPKVFEEVVGLPAEERVDFITSHTIALRFNSGIRSVKGHGFRFAVMTDLLNFDSTSHFHIAGQGNHPSV</sequence>
<name>A0ABR3Q7U6_9TREE</name>
<dbReference type="EMBL" id="JBBXJM010000002">
    <property type="protein sequence ID" value="KAL1410727.1"/>
    <property type="molecule type" value="Genomic_DNA"/>
</dbReference>
<dbReference type="RefSeq" id="XP_069210671.1">
    <property type="nucleotide sequence ID" value="XM_069350285.1"/>
</dbReference>
<accession>A0ABR3Q7U6</accession>
<dbReference type="Proteomes" id="UP001565368">
    <property type="component" value="Unassembled WGS sequence"/>
</dbReference>
<organism evidence="1 2">
    <name type="scientific">Vanrija albida</name>
    <dbReference type="NCBI Taxonomy" id="181172"/>
    <lineage>
        <taxon>Eukaryota</taxon>
        <taxon>Fungi</taxon>
        <taxon>Dikarya</taxon>
        <taxon>Basidiomycota</taxon>
        <taxon>Agaricomycotina</taxon>
        <taxon>Tremellomycetes</taxon>
        <taxon>Trichosporonales</taxon>
        <taxon>Trichosporonaceae</taxon>
        <taxon>Vanrija</taxon>
    </lineage>
</organism>
<evidence type="ECO:0000313" key="2">
    <source>
        <dbReference type="Proteomes" id="UP001565368"/>
    </source>
</evidence>
<reference evidence="1 2" key="1">
    <citation type="submission" date="2023-08" db="EMBL/GenBank/DDBJ databases">
        <title>Annotated Genome Sequence of Vanrija albida AlHP1.</title>
        <authorList>
            <person name="Herzog R."/>
        </authorList>
    </citation>
    <scope>NUCLEOTIDE SEQUENCE [LARGE SCALE GENOMIC DNA]</scope>
    <source>
        <strain evidence="1 2">AlHP1</strain>
    </source>
</reference>
<dbReference type="GeneID" id="95982712"/>
<gene>
    <name evidence="1" type="ORF">Q8F55_001669</name>
</gene>
<comment type="caution">
    <text evidence="1">The sequence shown here is derived from an EMBL/GenBank/DDBJ whole genome shotgun (WGS) entry which is preliminary data.</text>
</comment>